<sequence length="133" mass="14567">MFALAGTNNAPLSTSSSTNAVHRPQLVWAISMPMPMSHVPLFLSLIVLCTEYYVPCTKRYYYASATAQPMATFRASVSTISPKSAVPVLLPSLCNLFFLIPSPAAILQVPPTIPIVCFRHFLVCRVDIIFFGT</sequence>
<dbReference type="EMBL" id="JAABOJ010000003">
    <property type="protein sequence ID" value="KAF3288239.1"/>
    <property type="molecule type" value="Genomic_DNA"/>
</dbReference>
<accession>A0A7C8VPW4</accession>
<organism evidence="1 2">
    <name type="scientific">Orbilia oligospora</name>
    <name type="common">Nematode-trapping fungus</name>
    <name type="synonym">Arthrobotrys oligospora</name>
    <dbReference type="NCBI Taxonomy" id="2813651"/>
    <lineage>
        <taxon>Eukaryota</taxon>
        <taxon>Fungi</taxon>
        <taxon>Dikarya</taxon>
        <taxon>Ascomycota</taxon>
        <taxon>Pezizomycotina</taxon>
        <taxon>Orbiliomycetes</taxon>
        <taxon>Orbiliales</taxon>
        <taxon>Orbiliaceae</taxon>
        <taxon>Orbilia</taxon>
    </lineage>
</organism>
<evidence type="ECO:0000313" key="1">
    <source>
        <dbReference type="EMBL" id="KAF3288239.1"/>
    </source>
</evidence>
<dbReference type="Proteomes" id="UP000474640">
    <property type="component" value="Unassembled WGS sequence"/>
</dbReference>
<reference evidence="1 2" key="1">
    <citation type="submission" date="2020-01" db="EMBL/GenBank/DDBJ databases">
        <authorList>
            <person name="Palmer J.M."/>
        </authorList>
    </citation>
    <scope>NUCLEOTIDE SEQUENCE [LARGE SCALE GENOMIC DNA]</scope>
    <source>
        <strain evidence="1 2">TWF970</strain>
    </source>
</reference>
<proteinExistence type="predicted"/>
<name>A0A7C8VPW4_ORBOL</name>
<evidence type="ECO:0000313" key="2">
    <source>
        <dbReference type="Proteomes" id="UP000474640"/>
    </source>
</evidence>
<gene>
    <name evidence="1" type="ORF">TWF970_005323</name>
</gene>
<comment type="caution">
    <text evidence="1">The sequence shown here is derived from an EMBL/GenBank/DDBJ whole genome shotgun (WGS) entry which is preliminary data.</text>
</comment>
<dbReference type="AlphaFoldDB" id="A0A7C8VPW4"/>
<protein>
    <submittedName>
        <fullName evidence="1">Uncharacterized protein</fullName>
    </submittedName>
</protein>